<dbReference type="AlphaFoldDB" id="A0A9D2EMJ4"/>
<comment type="caution">
    <text evidence="5">The sequence shown here is derived from an EMBL/GenBank/DDBJ whole genome shotgun (WGS) entry which is preliminary data.</text>
</comment>
<evidence type="ECO:0000256" key="3">
    <source>
        <dbReference type="ARBA" id="ARBA00023295"/>
    </source>
</evidence>
<reference evidence="5" key="1">
    <citation type="journal article" date="2021" name="PeerJ">
        <title>Extensive microbial diversity within the chicken gut microbiome revealed by metagenomics and culture.</title>
        <authorList>
            <person name="Gilroy R."/>
            <person name="Ravi A."/>
            <person name="Getino M."/>
            <person name="Pursley I."/>
            <person name="Horton D.L."/>
            <person name="Alikhan N.F."/>
            <person name="Baker D."/>
            <person name="Gharbi K."/>
            <person name="Hall N."/>
            <person name="Watson M."/>
            <person name="Adriaenssens E.M."/>
            <person name="Foster-Nyarko E."/>
            <person name="Jarju S."/>
            <person name="Secka A."/>
            <person name="Antonio M."/>
            <person name="Oren A."/>
            <person name="Chaudhuri R.R."/>
            <person name="La Ragione R."/>
            <person name="Hildebrand F."/>
            <person name="Pallen M.J."/>
        </authorList>
    </citation>
    <scope>NUCLEOTIDE SEQUENCE</scope>
    <source>
        <strain evidence="5">CHK179-28034</strain>
    </source>
</reference>
<evidence type="ECO:0000313" key="6">
    <source>
        <dbReference type="Proteomes" id="UP000824049"/>
    </source>
</evidence>
<evidence type="ECO:0000259" key="4">
    <source>
        <dbReference type="SMART" id="SM00642"/>
    </source>
</evidence>
<organism evidence="5 6">
    <name type="scientific">Candidatus Anaerobutyricum stercoris</name>
    <dbReference type="NCBI Taxonomy" id="2838457"/>
    <lineage>
        <taxon>Bacteria</taxon>
        <taxon>Bacillati</taxon>
        <taxon>Bacillota</taxon>
        <taxon>Clostridia</taxon>
        <taxon>Lachnospirales</taxon>
        <taxon>Lachnospiraceae</taxon>
        <taxon>Anaerobutyricum</taxon>
    </lineage>
</organism>
<dbReference type="FunFam" id="3.20.20.80:FF:000064">
    <property type="entry name" value="Oligo-1,6-glucosidase"/>
    <property type="match status" value="2"/>
</dbReference>
<reference evidence="5" key="2">
    <citation type="submission" date="2021-04" db="EMBL/GenBank/DDBJ databases">
        <authorList>
            <person name="Gilroy R."/>
        </authorList>
    </citation>
    <scope>NUCLEOTIDE SEQUENCE</scope>
    <source>
        <strain evidence="5">CHK179-28034</strain>
    </source>
</reference>
<dbReference type="FunFam" id="3.90.400.10:FF:000002">
    <property type="entry name" value="Sucrose isomerase"/>
    <property type="match status" value="1"/>
</dbReference>
<dbReference type="GO" id="GO:0004556">
    <property type="term" value="F:alpha-amylase activity"/>
    <property type="evidence" value="ECO:0007669"/>
    <property type="project" value="TreeGrafter"/>
</dbReference>
<dbReference type="SUPFAM" id="SSF51011">
    <property type="entry name" value="Glycosyl hydrolase domain"/>
    <property type="match status" value="1"/>
</dbReference>
<accession>A0A9D2EMJ4</accession>
<dbReference type="PANTHER" id="PTHR10357:SF179">
    <property type="entry name" value="NEUTRAL AND BASIC AMINO ACID TRANSPORT PROTEIN RBAT"/>
    <property type="match status" value="1"/>
</dbReference>
<protein>
    <submittedName>
        <fullName evidence="5">Alpha-glucosidase</fullName>
    </submittedName>
</protein>
<keyword evidence="2" id="KW-0378">Hydrolase</keyword>
<dbReference type="Proteomes" id="UP000824049">
    <property type="component" value="Unassembled WGS sequence"/>
</dbReference>
<dbReference type="CDD" id="cd11333">
    <property type="entry name" value="AmyAc_SI_OligoGlu_DGase"/>
    <property type="match status" value="1"/>
</dbReference>
<dbReference type="Pfam" id="PF00128">
    <property type="entry name" value="Alpha-amylase"/>
    <property type="match status" value="1"/>
</dbReference>
<dbReference type="NCBIfam" id="NF008183">
    <property type="entry name" value="PRK10933.1"/>
    <property type="match status" value="1"/>
</dbReference>
<dbReference type="PANTHER" id="PTHR10357">
    <property type="entry name" value="ALPHA-AMYLASE FAMILY MEMBER"/>
    <property type="match status" value="1"/>
</dbReference>
<comment type="similarity">
    <text evidence="1">Belongs to the glycosyl hydrolase 13 family.</text>
</comment>
<dbReference type="EMBL" id="DXBR01000101">
    <property type="protein sequence ID" value="HIZ40454.1"/>
    <property type="molecule type" value="Genomic_DNA"/>
</dbReference>
<sequence>MDNKWWKKAVIYQIYPKSFQDTNGDGIGDIPGIISRLDYLEDLGIDAIWLSPVYRSPQDDNGYDISDYQDIDPIFGSLEDMDRLISEAKKHRIRIIMDLVLNHTSDEHYWFQEALKGKDNPYHDYYVWRDGEEGCPPNDLTSGFGGSIWQWVPELNQFYMHQFSKKQPDLNWQNPKVRQELYKMINWWIDRGIEGFRLDVIDHVGKLPDEKIMVNGPDLHKFIRELSQNTFGKAGLFSVGEAWSATPENALLYSNPDGSELSMVFQFEHISLDQQPDGDKWDLMPLPFLQFKDVMNKWQTSLHDKGWNSLFWDNHDLPRIVSRWGNDSEEYRVISAKMLATLLHGMEGTPYIYQGEELGMTNTRLSLDEYNDLETLNAYKERIAAGHPEEEVMESLYAKSRDNARTPMHWDDAAQAGFTTGTPWLPVNPNYPTINAASQVHDEDSVFSYYKKLIRLRKETPVIVDGVFEMLLPDDKEIFAYRRTNDSQTLTVICNFYGNERSIDAASLIPEGSKLLISNYADVTDANVLRPYEARMYLK</sequence>
<dbReference type="SUPFAM" id="SSF51445">
    <property type="entry name" value="(Trans)glycosidases"/>
    <property type="match status" value="1"/>
</dbReference>
<dbReference type="GO" id="GO:0009313">
    <property type="term" value="P:oligosaccharide catabolic process"/>
    <property type="evidence" value="ECO:0007669"/>
    <property type="project" value="TreeGrafter"/>
</dbReference>
<proteinExistence type="inferred from homology"/>
<dbReference type="InterPro" id="IPR013780">
    <property type="entry name" value="Glyco_hydro_b"/>
</dbReference>
<gene>
    <name evidence="5" type="ORF">H9968_11170</name>
</gene>
<feature type="domain" description="Glycosyl hydrolase family 13 catalytic" evidence="4">
    <location>
        <begin position="13"/>
        <end position="405"/>
    </location>
</feature>
<keyword evidence="3" id="KW-0326">Glycosidase</keyword>
<dbReference type="Gene3D" id="2.60.40.1180">
    <property type="entry name" value="Golgi alpha-mannosidase II"/>
    <property type="match status" value="1"/>
</dbReference>
<dbReference type="Gene3D" id="3.90.400.10">
    <property type="entry name" value="Oligo-1,6-glucosidase, Domain 2"/>
    <property type="match status" value="1"/>
</dbReference>
<evidence type="ECO:0000256" key="1">
    <source>
        <dbReference type="ARBA" id="ARBA00008061"/>
    </source>
</evidence>
<dbReference type="Gene3D" id="3.20.20.80">
    <property type="entry name" value="Glycosidases"/>
    <property type="match status" value="1"/>
</dbReference>
<dbReference type="FunFam" id="2.60.40.1180:FF:000007">
    <property type="entry name" value="Sucrose isomerase"/>
    <property type="match status" value="1"/>
</dbReference>
<name>A0A9D2EMJ4_9FIRM</name>
<dbReference type="InterPro" id="IPR017853">
    <property type="entry name" value="GH"/>
</dbReference>
<dbReference type="InterPro" id="IPR045857">
    <property type="entry name" value="O16G_dom_2"/>
</dbReference>
<dbReference type="InterPro" id="IPR006047">
    <property type="entry name" value="GH13_cat_dom"/>
</dbReference>
<evidence type="ECO:0000313" key="5">
    <source>
        <dbReference type="EMBL" id="HIZ40454.1"/>
    </source>
</evidence>
<evidence type="ECO:0000256" key="2">
    <source>
        <dbReference type="ARBA" id="ARBA00022801"/>
    </source>
</evidence>
<dbReference type="SMART" id="SM00642">
    <property type="entry name" value="Aamy"/>
    <property type="match status" value="1"/>
</dbReference>